<evidence type="ECO:0000256" key="5">
    <source>
        <dbReference type="ARBA" id="ARBA00022801"/>
    </source>
</evidence>
<keyword evidence="20" id="KW-1185">Reference proteome</keyword>
<keyword evidence="10 15" id="KW-0238">DNA-binding</keyword>
<evidence type="ECO:0000256" key="16">
    <source>
        <dbReference type="PROSITE-ProRule" id="PRU00560"/>
    </source>
</evidence>
<dbReference type="SUPFAM" id="SSF52980">
    <property type="entry name" value="Restriction endonuclease-like"/>
    <property type="match status" value="1"/>
</dbReference>
<evidence type="ECO:0000259" key="17">
    <source>
        <dbReference type="PROSITE" id="PS51198"/>
    </source>
</evidence>
<dbReference type="AlphaFoldDB" id="A0A2K8L1C9"/>
<dbReference type="NCBIfam" id="TIGR00609">
    <property type="entry name" value="recB"/>
    <property type="match status" value="1"/>
</dbReference>
<dbReference type="GO" id="GO:0009338">
    <property type="term" value="C:exodeoxyribonuclease V complex"/>
    <property type="evidence" value="ECO:0007669"/>
    <property type="project" value="TreeGrafter"/>
</dbReference>
<dbReference type="PANTHER" id="PTHR11070:SF23">
    <property type="entry name" value="RECBCD ENZYME SUBUNIT RECB"/>
    <property type="match status" value="1"/>
</dbReference>
<evidence type="ECO:0000256" key="7">
    <source>
        <dbReference type="ARBA" id="ARBA00022839"/>
    </source>
</evidence>
<evidence type="ECO:0000256" key="12">
    <source>
        <dbReference type="ARBA" id="ARBA00023235"/>
    </source>
</evidence>
<dbReference type="PROSITE" id="PS51198">
    <property type="entry name" value="UVRD_HELICASE_ATP_BIND"/>
    <property type="match status" value="1"/>
</dbReference>
<evidence type="ECO:0000256" key="9">
    <source>
        <dbReference type="ARBA" id="ARBA00022842"/>
    </source>
</evidence>
<evidence type="ECO:0000313" key="20">
    <source>
        <dbReference type="Proteomes" id="UP000229757"/>
    </source>
</evidence>
<feature type="binding site" evidence="15">
    <location>
        <position position="906"/>
    </location>
    <ligand>
        <name>Mg(2+)</name>
        <dbReference type="ChEBI" id="CHEBI:18420"/>
    </ligand>
</feature>
<sequence length="1135" mass="127347">MNELDSTSLVLRGAHLIEASAGTGKTHNIVRIYLRLLLERELGVEQILVMTFTNAATAELRNRLSRFLRQTAEHWQTDSDPVIVALRGKMSTERAQLLLNRALLQLDEAAIFTIHGFCKRALSQQAFFSGMSFNANLEADTSLLTLQATQDWYREQMQFDTYDILYSAWKTPEIFIQHWRPVIDGSHPISLPPAPQLDTLLANFVSAWPDERPLFAKHNVDNKRAKAETRALNRATLERLDRLADDGDLADERDLDASQLKSCFSTATKRTVMPATHELMLALASGRDTVKIRLALTGVEAIRAHIHQDKDRLDQLGFNDLIIQLKSALHGPNADALAAALLEQYPAALIDEFQDTDPDQYAILSALYTGQPDAFVCMIGDPKQAIYGFRGGDVFAYLQARQQVDYQWTMNTNYRSDPAVIHGYNRTFLQQESLLNRHTFGFDIEYRAVNPAPDALDPVWSDGDRRSAVQWVHFASDPSASKGLTKAFQSTMARWCVAEIVELISQVRVDDVPVQAGDIALLVRSYREAELLQDYLTAAGIHSVYLSSRADVFQSAEAEQLLLLLTGIWQFDNDRAFIAALACQWIGLSTGELEALQQNEHQWAQWQAKFEQWRTDWQKLGLMSMVLAVLQQHFRPSSIRVDRQLTNMLHLAERLQKESGHLRTPDALLHWFERARQDGAHSEGNLLRLESDEALVKIITLHGAKGLEYPIVFLPFVSYFGKSPKAASAVRYHDRHSGTAHLSFQASDEIRRLADEEDQAELVRLFYVAATRASKRLYCCMANFASFPKSALALTLKQSTYDVPALTDLLSVAGAASLLTVPDRQIPAAYWHDPSTHSAVQPAQFNGHIERDWWLSSFSALTRHVGHSGHTTPDRDETDPALPASSATQALRFRLAKGAEAGNLLHDCLESADFAAPDFATLYAQAADRYSSLADTYTEAEFTLWISEILAAPLTQGGSLGELGAEQSLRESEFYFPMRGSRVSLLAELIAEHRGSNYQLPDHLKLKGMMHGFIDLIFERDGKFYVADYKSTFLGEQLADYGHEAMQASIHSNSYDVQYLIYALALHRYLKVRLSNYQPAEHFGGVYYFYLRGMGPDQPGGVFYDPLNADLLARLDAIFALPHDVVDQPTGTLTL</sequence>
<dbReference type="GO" id="GO:0005829">
    <property type="term" value="C:cytosol"/>
    <property type="evidence" value="ECO:0007669"/>
    <property type="project" value="TreeGrafter"/>
</dbReference>
<proteinExistence type="inferred from homology"/>
<comment type="function">
    <text evidence="15">A helicase/nuclease that prepares dsDNA breaks (DSB) for recombinational DNA repair. Binds to DSBs and unwinds DNA via a highly rapid and processive ATP-dependent bidirectional helicase activity. Unwinds dsDNA until it encounters a Chi (crossover hotspot instigator) sequence from the 3' direction. Cuts ssDNA a few nucleotides 3' to the Chi site. The properties and activities of the enzyme are changed at Chi. The Chi-altered holoenzyme produces a long 3'-ssDNA overhang and facilitates RecA-binding to the ssDNA for homologous DNA recombination and repair. Holoenzyme degrades any linearized DNA that is unable to undergo homologous recombination. In the holoenzyme this subunit contributes ATPase, 3'-5' helicase, exonuclease activity and loads RecA onto ssDNA.</text>
</comment>
<evidence type="ECO:0000256" key="8">
    <source>
        <dbReference type="ARBA" id="ARBA00022840"/>
    </source>
</evidence>
<accession>A0A2K8L1C9</accession>
<dbReference type="GO" id="GO:0005524">
    <property type="term" value="F:ATP binding"/>
    <property type="evidence" value="ECO:0007669"/>
    <property type="project" value="UniProtKB-UniRule"/>
</dbReference>
<comment type="catalytic activity">
    <reaction evidence="14 15">
        <text>ATP + H2O = ADP + phosphate + H(+)</text>
        <dbReference type="Rhea" id="RHEA:13065"/>
        <dbReference type="ChEBI" id="CHEBI:15377"/>
        <dbReference type="ChEBI" id="CHEBI:15378"/>
        <dbReference type="ChEBI" id="CHEBI:30616"/>
        <dbReference type="ChEBI" id="CHEBI:43474"/>
        <dbReference type="ChEBI" id="CHEBI:456216"/>
        <dbReference type="EC" id="5.6.2.4"/>
    </reaction>
</comment>
<evidence type="ECO:0000256" key="6">
    <source>
        <dbReference type="ARBA" id="ARBA00022806"/>
    </source>
</evidence>
<feature type="region of interest" description="DNA-binding and helicase activity, interacts with RecC" evidence="15">
    <location>
        <begin position="1"/>
        <end position="811"/>
    </location>
</feature>
<dbReference type="Gene3D" id="3.90.320.10">
    <property type="match status" value="1"/>
</dbReference>
<dbReference type="Pfam" id="PF12705">
    <property type="entry name" value="PDDEXK_1"/>
    <property type="match status" value="1"/>
</dbReference>
<comment type="domain">
    <text evidence="15">The N-terminal DNA-binding domain is a ssDNA-dependent ATPase and has ATP-dependent 3'-5' helicase function. This domain interacts with RecC.</text>
</comment>
<dbReference type="GO" id="GO:0043138">
    <property type="term" value="F:3'-5' DNA helicase activity"/>
    <property type="evidence" value="ECO:0007669"/>
    <property type="project" value="UniProtKB-UniRule"/>
</dbReference>
<dbReference type="PANTHER" id="PTHR11070">
    <property type="entry name" value="UVRD / RECB / PCRA DNA HELICASE FAMILY MEMBER"/>
    <property type="match status" value="1"/>
</dbReference>
<dbReference type="Pfam" id="PF13361">
    <property type="entry name" value="UvrD_C"/>
    <property type="match status" value="1"/>
</dbReference>
<dbReference type="InterPro" id="IPR014017">
    <property type="entry name" value="DNA_helicase_UvrD-like_C"/>
</dbReference>
<dbReference type="CDD" id="cd22352">
    <property type="entry name" value="RecB_C-like"/>
    <property type="match status" value="1"/>
</dbReference>
<reference evidence="19 20" key="1">
    <citation type="journal article" date="2017" name="Environ. Microbiol.">
        <title>Genomic and physiological analyses of 'Reinekea forsetii' reveal a versatile opportunistic lifestyle during spring algae blooms.</title>
        <authorList>
            <person name="Avci B."/>
            <person name="Hahnke R.L."/>
            <person name="Chafee M."/>
            <person name="Fischer T."/>
            <person name="Gruber-Vodicka H."/>
            <person name="Tegetmeyer H.E."/>
            <person name="Harder J."/>
            <person name="Fuchs B.M."/>
            <person name="Amann R.I."/>
            <person name="Teeling H."/>
        </authorList>
    </citation>
    <scope>NUCLEOTIDE SEQUENCE [LARGE SCALE GENOMIC DNA]</scope>
    <source>
        <strain evidence="19 20">Hel1_31_D35</strain>
    </source>
</reference>
<evidence type="ECO:0000256" key="11">
    <source>
        <dbReference type="ARBA" id="ARBA00023204"/>
    </source>
</evidence>
<feature type="domain" description="UvrD-like helicase C-terminal" evidence="18">
    <location>
        <begin position="450"/>
        <end position="706"/>
    </location>
</feature>
<dbReference type="GO" id="GO:0000287">
    <property type="term" value="F:magnesium ion binding"/>
    <property type="evidence" value="ECO:0007669"/>
    <property type="project" value="UniProtKB-UniRule"/>
</dbReference>
<dbReference type="InterPro" id="IPR038726">
    <property type="entry name" value="PDDEXK_AddAB-type"/>
</dbReference>
<dbReference type="HAMAP" id="MF_01485">
    <property type="entry name" value="RecB"/>
    <property type="match status" value="1"/>
</dbReference>
<dbReference type="InterPro" id="IPR004586">
    <property type="entry name" value="RecB"/>
</dbReference>
<comment type="miscellaneous">
    <text evidence="15">In the RecBCD complex, RecB has a slow 3'-5' helicase, an exonuclease activity and loads RecA onto ssDNA, RecD has a fast 5'-3' helicase activity, while RecC stimulates the ATPase and processivity of the RecB helicase and contributes to recognition of the Chi site.</text>
</comment>
<feature type="region of interest" description="Nuclease activity, interacts with RecD and RecA" evidence="15">
    <location>
        <begin position="852"/>
        <end position="1135"/>
    </location>
</feature>
<dbReference type="PROSITE" id="PS51217">
    <property type="entry name" value="UVRD_HELICASE_CTER"/>
    <property type="match status" value="1"/>
</dbReference>
<feature type="domain" description="UvrD-like helicase ATP-binding" evidence="17">
    <location>
        <begin position="1"/>
        <end position="417"/>
    </location>
</feature>
<comment type="cofactor">
    <cofactor evidence="15">
        <name>Mg(2+)</name>
        <dbReference type="ChEBI" id="CHEBI:18420"/>
    </cofactor>
    <text evidence="15">Binds 1 Mg(2+) ion per subunit.</text>
</comment>
<dbReference type="InterPro" id="IPR011604">
    <property type="entry name" value="PDDEXK-like_dom_sf"/>
</dbReference>
<dbReference type="EC" id="3.1.11.5" evidence="15"/>
<comment type="subunit">
    <text evidence="15">Heterotrimer of RecB, RecC and RecD. All subunits contribute to DNA-binding. Interacts with RecA.</text>
</comment>
<keyword evidence="2 15" id="KW-0479">Metal-binding</keyword>
<keyword evidence="12 15" id="KW-0413">Isomerase</keyword>
<feature type="binding site" evidence="15">
    <location>
        <position position="1015"/>
    </location>
    <ligand>
        <name>Mg(2+)</name>
        <dbReference type="ChEBI" id="CHEBI:18420"/>
    </ligand>
</feature>
<dbReference type="GO" id="GO:0000724">
    <property type="term" value="P:double-strand break repair via homologous recombination"/>
    <property type="evidence" value="ECO:0007669"/>
    <property type="project" value="UniProtKB-UniRule"/>
</dbReference>
<evidence type="ECO:0000256" key="14">
    <source>
        <dbReference type="ARBA" id="ARBA00048988"/>
    </source>
</evidence>
<evidence type="ECO:0000256" key="15">
    <source>
        <dbReference type="HAMAP-Rule" id="MF_01485"/>
    </source>
</evidence>
<protein>
    <recommendedName>
        <fullName evidence="15">RecBCD enzyme subunit RecB</fullName>
        <ecNumber evidence="15">3.1.11.5</ecNumber>
        <ecNumber evidence="15">5.6.2.4</ecNumber>
    </recommendedName>
    <alternativeName>
        <fullName evidence="15">DNA 3'-5' helicase subunit RecB</fullName>
    </alternativeName>
    <alternativeName>
        <fullName evidence="15">Exonuclease V subunit RecB</fullName>
        <shortName evidence="15">ExoV subunit RecB</shortName>
    </alternativeName>
    <alternativeName>
        <fullName evidence="15">Helicase/nuclease RecBCD subunit RecB</fullName>
    </alternativeName>
</protein>
<keyword evidence="7 15" id="KW-0269">Exonuclease</keyword>
<dbReference type="Gene3D" id="1.10.486.10">
    <property type="entry name" value="PCRA, domain 4"/>
    <property type="match status" value="1"/>
</dbReference>
<evidence type="ECO:0000256" key="3">
    <source>
        <dbReference type="ARBA" id="ARBA00022741"/>
    </source>
</evidence>
<dbReference type="Gene3D" id="3.40.50.300">
    <property type="entry name" value="P-loop containing nucleotide triphosphate hydrolases"/>
    <property type="match status" value="2"/>
</dbReference>
<gene>
    <name evidence="15" type="primary">recB</name>
    <name evidence="19" type="ORF">REIFOR_03077</name>
</gene>
<dbReference type="Gene3D" id="1.10.3170.10">
    <property type="entry name" value="Recbcd, chain B, domain 2"/>
    <property type="match status" value="1"/>
</dbReference>
<comment type="domain">
    <text evidence="15">The C-terminal domain has nuclease activity and interacts with RecD. It interacts with RecA, facilitating its loading onto ssDNA.</text>
</comment>
<evidence type="ECO:0000256" key="13">
    <source>
        <dbReference type="ARBA" id="ARBA00034617"/>
    </source>
</evidence>
<evidence type="ECO:0000256" key="2">
    <source>
        <dbReference type="ARBA" id="ARBA00022723"/>
    </source>
</evidence>
<name>A0A2K8L1C9_9GAMM</name>
<dbReference type="Proteomes" id="UP000229757">
    <property type="component" value="Chromosome"/>
</dbReference>
<dbReference type="InterPro" id="IPR011335">
    <property type="entry name" value="Restrct_endonuc-II-like"/>
</dbReference>
<dbReference type="SUPFAM" id="SSF52540">
    <property type="entry name" value="P-loop containing nucleoside triphosphate hydrolases"/>
    <property type="match status" value="1"/>
</dbReference>
<dbReference type="InterPro" id="IPR027417">
    <property type="entry name" value="P-loop_NTPase"/>
</dbReference>
<feature type="binding site" evidence="15">
    <location>
        <position position="1028"/>
    </location>
    <ligand>
        <name>Mg(2+)</name>
        <dbReference type="ChEBI" id="CHEBI:18420"/>
    </ligand>
</feature>
<keyword evidence="9 15" id="KW-0460">Magnesium</keyword>
<evidence type="ECO:0000256" key="4">
    <source>
        <dbReference type="ARBA" id="ARBA00022763"/>
    </source>
</evidence>
<keyword evidence="8 15" id="KW-0067">ATP-binding</keyword>
<dbReference type="OrthoDB" id="9810135at2"/>
<keyword evidence="4 15" id="KW-0227">DNA damage</keyword>
<dbReference type="GO" id="GO:0003677">
    <property type="term" value="F:DNA binding"/>
    <property type="evidence" value="ECO:0007669"/>
    <property type="project" value="UniProtKB-UniRule"/>
</dbReference>
<keyword evidence="1 15" id="KW-0540">Nuclease</keyword>
<dbReference type="EMBL" id="CP011797">
    <property type="protein sequence ID" value="ATX78196.1"/>
    <property type="molecule type" value="Genomic_DNA"/>
</dbReference>
<dbReference type="InterPro" id="IPR014016">
    <property type="entry name" value="UvrD-like_ATP-bd"/>
</dbReference>
<dbReference type="Pfam" id="PF00580">
    <property type="entry name" value="UvrD-helicase"/>
    <property type="match status" value="1"/>
</dbReference>
<keyword evidence="3 15" id="KW-0547">Nucleotide-binding</keyword>
<evidence type="ECO:0000256" key="1">
    <source>
        <dbReference type="ARBA" id="ARBA00022722"/>
    </source>
</evidence>
<keyword evidence="5 15" id="KW-0378">Hydrolase</keyword>
<comment type="catalytic activity">
    <reaction evidence="13 15">
        <text>Couples ATP hydrolysis with the unwinding of duplex DNA by translocating in the 3'-5' direction.</text>
        <dbReference type="EC" id="5.6.2.4"/>
    </reaction>
</comment>
<dbReference type="GO" id="GO:0016887">
    <property type="term" value="F:ATP hydrolysis activity"/>
    <property type="evidence" value="ECO:0007669"/>
    <property type="project" value="RHEA"/>
</dbReference>
<feature type="active site" description="For nuclease activity" evidence="15">
    <location>
        <position position="1028"/>
    </location>
</feature>
<feature type="binding site" evidence="16">
    <location>
        <begin position="19"/>
        <end position="26"/>
    </location>
    <ligand>
        <name>ATP</name>
        <dbReference type="ChEBI" id="CHEBI:30616"/>
    </ligand>
</feature>
<evidence type="ECO:0000256" key="10">
    <source>
        <dbReference type="ARBA" id="ARBA00023125"/>
    </source>
</evidence>
<comment type="similarity">
    <text evidence="15">Belongs to the helicase family. UvrD subfamily.</text>
</comment>
<comment type="catalytic activity">
    <reaction evidence="15">
        <text>Exonucleolytic cleavage (in the presence of ATP) in either 5'- to 3'- or 3'- to 5'-direction to yield 5'-phosphooligonucleotides.</text>
        <dbReference type="EC" id="3.1.11.5"/>
    </reaction>
</comment>
<keyword evidence="6 15" id="KW-0347">Helicase</keyword>
<dbReference type="GO" id="GO:0008854">
    <property type="term" value="F:exodeoxyribonuclease V activity"/>
    <property type="evidence" value="ECO:0007669"/>
    <property type="project" value="UniProtKB-EC"/>
</dbReference>
<dbReference type="EC" id="5.6.2.4" evidence="15"/>
<evidence type="ECO:0000313" key="19">
    <source>
        <dbReference type="EMBL" id="ATX78196.1"/>
    </source>
</evidence>
<evidence type="ECO:0000259" key="18">
    <source>
        <dbReference type="PROSITE" id="PS51217"/>
    </source>
</evidence>
<dbReference type="RefSeq" id="WP_100258398.1">
    <property type="nucleotide sequence ID" value="NZ_CP011797.1"/>
</dbReference>
<dbReference type="InterPro" id="IPR000212">
    <property type="entry name" value="DNA_helicase_UvrD/REP"/>
</dbReference>
<keyword evidence="11 15" id="KW-0234">DNA repair</keyword>
<organism evidence="19 20">
    <name type="scientific">Reinekea forsetii</name>
    <dbReference type="NCBI Taxonomy" id="1336806"/>
    <lineage>
        <taxon>Bacteria</taxon>
        <taxon>Pseudomonadati</taxon>
        <taxon>Pseudomonadota</taxon>
        <taxon>Gammaproteobacteria</taxon>
        <taxon>Oceanospirillales</taxon>
        <taxon>Saccharospirillaceae</taxon>
        <taxon>Reinekea</taxon>
    </lineage>
</organism>
<dbReference type="KEGG" id="rfo:REIFOR_03077"/>